<reference evidence="7 8" key="1">
    <citation type="submission" date="2020-09" db="EMBL/GenBank/DDBJ databases">
        <title>Investigation of environmental microbe.</title>
        <authorList>
            <person name="Ou Y."/>
            <person name="Kang Q."/>
        </authorList>
    </citation>
    <scope>NUCLEOTIDE SEQUENCE [LARGE SCALE GENOMIC DNA]</scope>
    <source>
        <strain evidence="7 8">KJZ-9</strain>
    </source>
</reference>
<dbReference type="Pfam" id="PF03738">
    <property type="entry name" value="GSP_synth"/>
    <property type="match status" value="1"/>
</dbReference>
<feature type="domain" description="Glutathionylspermidine synthase pre-ATP-grasp-like" evidence="6">
    <location>
        <begin position="12"/>
        <end position="424"/>
    </location>
</feature>
<evidence type="ECO:0000256" key="3">
    <source>
        <dbReference type="ARBA" id="ARBA00022741"/>
    </source>
</evidence>
<keyword evidence="3" id="KW-0547">Nucleotide-binding</keyword>
<gene>
    <name evidence="7" type="ORF">IDM48_01070</name>
</gene>
<accession>A0A7H2BK86</accession>
<dbReference type="GO" id="GO:0046872">
    <property type="term" value="F:metal ion binding"/>
    <property type="evidence" value="ECO:0007669"/>
    <property type="project" value="UniProtKB-KW"/>
</dbReference>
<dbReference type="InterPro" id="IPR016185">
    <property type="entry name" value="PreATP-grasp_dom_sf"/>
</dbReference>
<dbReference type="InterPro" id="IPR005494">
    <property type="entry name" value="GSPS_pre-ATP-grasp-like_dom"/>
</dbReference>
<dbReference type="GO" id="GO:0016874">
    <property type="term" value="F:ligase activity"/>
    <property type="evidence" value="ECO:0007669"/>
    <property type="project" value="UniProtKB-KW"/>
</dbReference>
<dbReference type="GO" id="GO:0005524">
    <property type="term" value="F:ATP binding"/>
    <property type="evidence" value="ECO:0007669"/>
    <property type="project" value="UniProtKB-KW"/>
</dbReference>
<evidence type="ECO:0000256" key="4">
    <source>
        <dbReference type="ARBA" id="ARBA00022840"/>
    </source>
</evidence>
<keyword evidence="5" id="KW-0460">Magnesium</keyword>
<proteinExistence type="predicted"/>
<dbReference type="SUPFAM" id="SSF52440">
    <property type="entry name" value="PreATP-grasp domain"/>
    <property type="match status" value="1"/>
</dbReference>
<dbReference type="Gene3D" id="3.30.1490.330">
    <property type="match status" value="1"/>
</dbReference>
<dbReference type="AlphaFoldDB" id="A0A7H2BK86"/>
<evidence type="ECO:0000259" key="6">
    <source>
        <dbReference type="Pfam" id="PF03738"/>
    </source>
</evidence>
<dbReference type="EMBL" id="CP061538">
    <property type="protein sequence ID" value="QNV40082.1"/>
    <property type="molecule type" value="Genomic_DNA"/>
</dbReference>
<dbReference type="KEGG" id="rama:IDM48_01070"/>
<sequence length="426" mass="49208">MERISMIPRDGWQETIKRQGLVYNDAVKDGRTVHYWNENAAYQFSMAEVLHLEKVTDNLHRMSLEAARFLAAEQRNPGSPFAQMGISPEGLEYAIESLNRNDPDLYGRFDLVYSDPSTPAKMLEYNADTPTGLVEGSIVQWYWFEDMFINRGKTGYDQWNGLHEALVNRFAKYRDALRHDVHTNPNPKLHFGYTALDDSGEDVMTVEYLRDCAIQAGFTARDALGETIYDANNNPLPMAQRIEMTQIGFNWDTNRFVDEHDEPIDHIFKLYPWEDLISEEFGEPLSDTQPRGWIEPAWKMFLSNKMLSAALWHIYPYHENLLKTFVDAPRFMDEYVKKPLHGREGDNIEIHTPTQSIVQPGRYGGEGYVFQEYVQIPNFQDEQGRPNYPVLGSWVVDGESFGVGIRESDGPVTDYYCRFVPNIIKN</sequence>
<keyword evidence="8" id="KW-1185">Reference proteome</keyword>
<evidence type="ECO:0000313" key="7">
    <source>
        <dbReference type="EMBL" id="QNV40082.1"/>
    </source>
</evidence>
<organism evidence="7 8">
    <name type="scientific">Rothia amarae</name>
    <dbReference type="NCBI Taxonomy" id="169480"/>
    <lineage>
        <taxon>Bacteria</taxon>
        <taxon>Bacillati</taxon>
        <taxon>Actinomycetota</taxon>
        <taxon>Actinomycetes</taxon>
        <taxon>Micrococcales</taxon>
        <taxon>Micrococcaceae</taxon>
        <taxon>Rothia</taxon>
    </lineage>
</organism>
<evidence type="ECO:0000256" key="1">
    <source>
        <dbReference type="ARBA" id="ARBA00022598"/>
    </source>
</evidence>
<protein>
    <submittedName>
        <fullName evidence="7">Glutathionylspermidine synthase family protein</fullName>
    </submittedName>
</protein>
<evidence type="ECO:0000313" key="8">
    <source>
        <dbReference type="Proteomes" id="UP000516421"/>
    </source>
</evidence>
<keyword evidence="4" id="KW-0067">ATP-binding</keyword>
<evidence type="ECO:0000256" key="2">
    <source>
        <dbReference type="ARBA" id="ARBA00022723"/>
    </source>
</evidence>
<dbReference type="SUPFAM" id="SSF56059">
    <property type="entry name" value="Glutathione synthetase ATP-binding domain-like"/>
    <property type="match status" value="1"/>
</dbReference>
<dbReference type="RefSeq" id="WP_190617683.1">
    <property type="nucleotide sequence ID" value="NZ_CP061538.1"/>
</dbReference>
<keyword evidence="2" id="KW-0479">Metal-binding</keyword>
<dbReference type="Proteomes" id="UP000516421">
    <property type="component" value="Chromosome"/>
</dbReference>
<evidence type="ECO:0000256" key="5">
    <source>
        <dbReference type="ARBA" id="ARBA00022842"/>
    </source>
</evidence>
<name>A0A7H2BK86_9MICC</name>
<keyword evidence="1" id="KW-0436">Ligase</keyword>